<protein>
    <recommendedName>
        <fullName evidence="4">Boule</fullName>
    </recommendedName>
</protein>
<sequence>MCRYGFITFENQEDAEKIIKEEADNLVFKERKLNIGPAVRKQPAAAAYSTVMVPQTPTMYVTPQYSAYQQTTPQWTTSPAGQWRWTPQSPASQTVAGSPSYFYAAMHASPELMYAQPPPHAYQPAELTDTAAAVMEAGQAAFEVIPNPFAV</sequence>
<dbReference type="Proteomes" id="UP001217089">
    <property type="component" value="Unassembled WGS sequence"/>
</dbReference>
<name>A0ABQ9FBT4_TEGGR</name>
<dbReference type="PANTHER" id="PTHR11176">
    <property type="entry name" value="BOULE-RELATED"/>
    <property type="match status" value="1"/>
</dbReference>
<evidence type="ECO:0000313" key="3">
    <source>
        <dbReference type="Proteomes" id="UP001217089"/>
    </source>
</evidence>
<dbReference type="InterPro" id="IPR035979">
    <property type="entry name" value="RBD_domain_sf"/>
</dbReference>
<dbReference type="PANTHER" id="PTHR11176:SF57">
    <property type="entry name" value="PROTEIN BOULE"/>
    <property type="match status" value="1"/>
</dbReference>
<gene>
    <name evidence="2" type="ORF">KUTeg_008423</name>
</gene>
<organism evidence="2 3">
    <name type="scientific">Tegillarca granosa</name>
    <name type="common">Malaysian cockle</name>
    <name type="synonym">Anadara granosa</name>
    <dbReference type="NCBI Taxonomy" id="220873"/>
    <lineage>
        <taxon>Eukaryota</taxon>
        <taxon>Metazoa</taxon>
        <taxon>Spiralia</taxon>
        <taxon>Lophotrochozoa</taxon>
        <taxon>Mollusca</taxon>
        <taxon>Bivalvia</taxon>
        <taxon>Autobranchia</taxon>
        <taxon>Pteriomorphia</taxon>
        <taxon>Arcoida</taxon>
        <taxon>Arcoidea</taxon>
        <taxon>Arcidae</taxon>
        <taxon>Tegillarca</taxon>
    </lineage>
</organism>
<accession>A0ABQ9FBT4</accession>
<dbReference type="Gene3D" id="3.30.70.330">
    <property type="match status" value="1"/>
</dbReference>
<dbReference type="SUPFAM" id="SSF54928">
    <property type="entry name" value="RNA-binding domain, RBD"/>
    <property type="match status" value="1"/>
</dbReference>
<reference evidence="2 3" key="1">
    <citation type="submission" date="2022-12" db="EMBL/GenBank/DDBJ databases">
        <title>Chromosome-level genome of Tegillarca granosa.</title>
        <authorList>
            <person name="Kim J."/>
        </authorList>
    </citation>
    <scope>NUCLEOTIDE SEQUENCE [LARGE SCALE GENOMIC DNA]</scope>
    <source>
        <strain evidence="2">Teg-2019</strain>
        <tissue evidence="2">Adductor muscle</tissue>
    </source>
</reference>
<keyword evidence="1" id="KW-0694">RNA-binding</keyword>
<proteinExistence type="predicted"/>
<evidence type="ECO:0000313" key="2">
    <source>
        <dbReference type="EMBL" id="KAJ8313862.1"/>
    </source>
</evidence>
<comment type="caution">
    <text evidence="2">The sequence shown here is derived from an EMBL/GenBank/DDBJ whole genome shotgun (WGS) entry which is preliminary data.</text>
</comment>
<dbReference type="InterPro" id="IPR012677">
    <property type="entry name" value="Nucleotide-bd_a/b_plait_sf"/>
</dbReference>
<keyword evidence="3" id="KW-1185">Reference proteome</keyword>
<evidence type="ECO:0008006" key="4">
    <source>
        <dbReference type="Google" id="ProtNLM"/>
    </source>
</evidence>
<dbReference type="EMBL" id="JARBDR010000342">
    <property type="protein sequence ID" value="KAJ8313862.1"/>
    <property type="molecule type" value="Genomic_DNA"/>
</dbReference>
<evidence type="ECO:0000256" key="1">
    <source>
        <dbReference type="ARBA" id="ARBA00022884"/>
    </source>
</evidence>